<accession>A0ABP1G639</accession>
<reference evidence="2 3" key="1">
    <citation type="submission" date="2024-06" db="EMBL/GenBank/DDBJ databases">
        <authorList>
            <person name="Kraege A."/>
            <person name="Thomma B."/>
        </authorList>
    </citation>
    <scope>NUCLEOTIDE SEQUENCE [LARGE SCALE GENOMIC DNA]</scope>
</reference>
<sequence length="246" mass="25241">MSDSGDESATSSCGSSASFRSAPRSFSFSAPTNSPSSDEGTSKQASASSLVSPILLQSQGFQEGWLRELKAMGVPTTDNLDEALQSEGRLAYMPPRKKRPTPSASSIAFPPSPFKEASLQEGSSQDTGFTSMLPGASLRLPAPVFSQTLPAQIRSPLFGCDCPICTGIAIASASPRAPAAAGDKSLQGAIAQGAHIPSSWGIAAALASGNLSPPDRLEPQTPPRVPMLPNTAQASFASAQDVGFSV</sequence>
<feature type="region of interest" description="Disordered" evidence="1">
    <location>
        <begin position="1"/>
        <end position="49"/>
    </location>
</feature>
<feature type="region of interest" description="Disordered" evidence="1">
    <location>
        <begin position="93"/>
        <end position="130"/>
    </location>
</feature>
<keyword evidence="3" id="KW-1185">Reference proteome</keyword>
<gene>
    <name evidence="2" type="primary">g9608</name>
    <name evidence="2" type="ORF">VP750_LOCUS8661</name>
</gene>
<name>A0ABP1G639_9CHLO</name>
<evidence type="ECO:0000256" key="1">
    <source>
        <dbReference type="SAM" id="MobiDB-lite"/>
    </source>
</evidence>
<dbReference type="Proteomes" id="UP001497392">
    <property type="component" value="Unassembled WGS sequence"/>
</dbReference>
<proteinExistence type="predicted"/>
<protein>
    <submittedName>
        <fullName evidence="2">G9608 protein</fullName>
    </submittedName>
</protein>
<organism evidence="2 3">
    <name type="scientific">Coccomyxa viridis</name>
    <dbReference type="NCBI Taxonomy" id="1274662"/>
    <lineage>
        <taxon>Eukaryota</taxon>
        <taxon>Viridiplantae</taxon>
        <taxon>Chlorophyta</taxon>
        <taxon>core chlorophytes</taxon>
        <taxon>Trebouxiophyceae</taxon>
        <taxon>Trebouxiophyceae incertae sedis</taxon>
        <taxon>Coccomyxaceae</taxon>
        <taxon>Coccomyxa</taxon>
    </lineage>
</organism>
<comment type="caution">
    <text evidence="2">The sequence shown here is derived from an EMBL/GenBank/DDBJ whole genome shotgun (WGS) entry which is preliminary data.</text>
</comment>
<feature type="compositionally biased region" description="Low complexity" evidence="1">
    <location>
        <begin position="7"/>
        <end position="31"/>
    </location>
</feature>
<feature type="compositionally biased region" description="Polar residues" evidence="1">
    <location>
        <begin position="32"/>
        <end position="49"/>
    </location>
</feature>
<dbReference type="EMBL" id="CAXHTA020000016">
    <property type="protein sequence ID" value="CAL5226755.1"/>
    <property type="molecule type" value="Genomic_DNA"/>
</dbReference>
<evidence type="ECO:0000313" key="3">
    <source>
        <dbReference type="Proteomes" id="UP001497392"/>
    </source>
</evidence>
<evidence type="ECO:0000313" key="2">
    <source>
        <dbReference type="EMBL" id="CAL5226755.1"/>
    </source>
</evidence>
<feature type="compositionally biased region" description="Polar residues" evidence="1">
    <location>
        <begin position="120"/>
        <end position="130"/>
    </location>
</feature>